<dbReference type="EMBL" id="CADIKM010000004">
    <property type="protein sequence ID" value="CAB3781714.1"/>
    <property type="molecule type" value="Genomic_DNA"/>
</dbReference>
<evidence type="ECO:0008006" key="5">
    <source>
        <dbReference type="Google" id="ProtNLM"/>
    </source>
</evidence>
<organism evidence="3 4">
    <name type="scientific">Pararobbsia alpina</name>
    <dbReference type="NCBI Taxonomy" id="621374"/>
    <lineage>
        <taxon>Bacteria</taxon>
        <taxon>Pseudomonadati</taxon>
        <taxon>Pseudomonadota</taxon>
        <taxon>Betaproteobacteria</taxon>
        <taxon>Burkholderiales</taxon>
        <taxon>Burkholderiaceae</taxon>
        <taxon>Pararobbsia</taxon>
    </lineage>
</organism>
<dbReference type="Pfam" id="PF07813">
    <property type="entry name" value="LTXXQ"/>
    <property type="match status" value="1"/>
</dbReference>
<sequence>MIRRTTISAALAGLVTALALSSGTVYAAMAAPDTASEAHAHAHGHFKHGRHGDFEKQLEKLHAQLKLNSQQEALWKTAVDTMHANREQMRAQHKANKAQMKAAMQQPILDLAAMHAAREQQAQQARQLHEQTTQAWLNVYNALDDQQKTMVSTALKTRWQKMAQHRAEMREHQEHDEAASMPAAQ</sequence>
<dbReference type="Proteomes" id="UP000494115">
    <property type="component" value="Unassembled WGS sequence"/>
</dbReference>
<dbReference type="AlphaFoldDB" id="A0A6S7AYA8"/>
<evidence type="ECO:0000313" key="3">
    <source>
        <dbReference type="EMBL" id="CAB3781714.1"/>
    </source>
</evidence>
<keyword evidence="2" id="KW-0732">Signal</keyword>
<evidence type="ECO:0000313" key="4">
    <source>
        <dbReference type="Proteomes" id="UP000494115"/>
    </source>
</evidence>
<feature type="chain" id="PRO_5028889846" description="Periplasmic heavy metal sensor" evidence="2">
    <location>
        <begin position="28"/>
        <end position="185"/>
    </location>
</feature>
<proteinExistence type="predicted"/>
<keyword evidence="4" id="KW-1185">Reference proteome</keyword>
<protein>
    <recommendedName>
        <fullName evidence="5">Periplasmic heavy metal sensor</fullName>
    </recommendedName>
</protein>
<gene>
    <name evidence="3" type="ORF">LMG28138_01297</name>
</gene>
<accession>A0A6S7AYA8</accession>
<feature type="compositionally biased region" description="Basic and acidic residues" evidence="1">
    <location>
        <begin position="166"/>
        <end position="178"/>
    </location>
</feature>
<reference evidence="3 4" key="1">
    <citation type="submission" date="2020-04" db="EMBL/GenBank/DDBJ databases">
        <authorList>
            <person name="De Canck E."/>
        </authorList>
    </citation>
    <scope>NUCLEOTIDE SEQUENCE [LARGE SCALE GENOMIC DNA]</scope>
    <source>
        <strain evidence="3 4">LMG 28138</strain>
    </source>
</reference>
<dbReference type="Gene3D" id="1.20.120.1490">
    <property type="match status" value="1"/>
</dbReference>
<name>A0A6S7AYA8_9BURK</name>
<evidence type="ECO:0000256" key="1">
    <source>
        <dbReference type="SAM" id="MobiDB-lite"/>
    </source>
</evidence>
<feature type="region of interest" description="Disordered" evidence="1">
    <location>
        <begin position="166"/>
        <end position="185"/>
    </location>
</feature>
<feature type="signal peptide" evidence="2">
    <location>
        <begin position="1"/>
        <end position="27"/>
    </location>
</feature>
<dbReference type="InterPro" id="IPR012899">
    <property type="entry name" value="LTXXQ"/>
</dbReference>
<evidence type="ECO:0000256" key="2">
    <source>
        <dbReference type="SAM" id="SignalP"/>
    </source>
</evidence>
<dbReference type="RefSeq" id="WP_175103883.1">
    <property type="nucleotide sequence ID" value="NZ_CADIKM010000004.1"/>
</dbReference>